<gene>
    <name evidence="2" type="ORF">IW261DRAFT_105348</name>
</gene>
<feature type="compositionally biased region" description="Basic and acidic residues" evidence="1">
    <location>
        <begin position="55"/>
        <end position="74"/>
    </location>
</feature>
<organism evidence="2 3">
    <name type="scientific">Armillaria novae-zelandiae</name>
    <dbReference type="NCBI Taxonomy" id="153914"/>
    <lineage>
        <taxon>Eukaryota</taxon>
        <taxon>Fungi</taxon>
        <taxon>Dikarya</taxon>
        <taxon>Basidiomycota</taxon>
        <taxon>Agaricomycotina</taxon>
        <taxon>Agaricomycetes</taxon>
        <taxon>Agaricomycetidae</taxon>
        <taxon>Agaricales</taxon>
        <taxon>Marasmiineae</taxon>
        <taxon>Physalacriaceae</taxon>
        <taxon>Armillaria</taxon>
    </lineage>
</organism>
<keyword evidence="3" id="KW-1185">Reference proteome</keyword>
<feature type="compositionally biased region" description="Basic and acidic residues" evidence="1">
    <location>
        <begin position="83"/>
        <end position="103"/>
    </location>
</feature>
<name>A0AA39P9C8_9AGAR</name>
<reference evidence="2" key="1">
    <citation type="submission" date="2023-06" db="EMBL/GenBank/DDBJ databases">
        <authorList>
            <consortium name="Lawrence Berkeley National Laboratory"/>
            <person name="Ahrendt S."/>
            <person name="Sahu N."/>
            <person name="Indic B."/>
            <person name="Wong-Bajracharya J."/>
            <person name="Merenyi Z."/>
            <person name="Ke H.-M."/>
            <person name="Monk M."/>
            <person name="Kocsube S."/>
            <person name="Drula E."/>
            <person name="Lipzen A."/>
            <person name="Balint B."/>
            <person name="Henrissat B."/>
            <person name="Andreopoulos B."/>
            <person name="Martin F.M."/>
            <person name="Harder C.B."/>
            <person name="Rigling D."/>
            <person name="Ford K.L."/>
            <person name="Foster G.D."/>
            <person name="Pangilinan J."/>
            <person name="Papanicolaou A."/>
            <person name="Barry K."/>
            <person name="LaButti K."/>
            <person name="Viragh M."/>
            <person name="Koriabine M."/>
            <person name="Yan M."/>
            <person name="Riley R."/>
            <person name="Champramary S."/>
            <person name="Plett K.L."/>
            <person name="Tsai I.J."/>
            <person name="Slot J."/>
            <person name="Sipos G."/>
            <person name="Plett J."/>
            <person name="Nagy L.G."/>
            <person name="Grigoriev I.V."/>
        </authorList>
    </citation>
    <scope>NUCLEOTIDE SEQUENCE</scope>
    <source>
        <strain evidence="2">ICMP 16352</strain>
    </source>
</reference>
<feature type="compositionally biased region" description="Low complexity" evidence="1">
    <location>
        <begin position="465"/>
        <end position="480"/>
    </location>
</feature>
<feature type="compositionally biased region" description="Low complexity" evidence="1">
    <location>
        <begin position="540"/>
        <end position="561"/>
    </location>
</feature>
<feature type="compositionally biased region" description="Low complexity" evidence="1">
    <location>
        <begin position="432"/>
        <end position="451"/>
    </location>
</feature>
<feature type="compositionally biased region" description="Low complexity" evidence="1">
    <location>
        <begin position="630"/>
        <end position="641"/>
    </location>
</feature>
<comment type="caution">
    <text evidence="2">The sequence shown here is derived from an EMBL/GenBank/DDBJ whole genome shotgun (WGS) entry which is preliminary data.</text>
</comment>
<feature type="compositionally biased region" description="Basic residues" evidence="1">
    <location>
        <begin position="681"/>
        <end position="694"/>
    </location>
</feature>
<evidence type="ECO:0000313" key="2">
    <source>
        <dbReference type="EMBL" id="KAK0480001.1"/>
    </source>
</evidence>
<dbReference type="AlphaFoldDB" id="A0AA39P9C8"/>
<dbReference type="EMBL" id="JAUEPR010000010">
    <property type="protein sequence ID" value="KAK0480001.1"/>
    <property type="molecule type" value="Genomic_DNA"/>
</dbReference>
<feature type="compositionally biased region" description="Polar residues" evidence="1">
    <location>
        <begin position="28"/>
        <end position="40"/>
    </location>
</feature>
<dbReference type="Proteomes" id="UP001175227">
    <property type="component" value="Unassembled WGS sequence"/>
</dbReference>
<evidence type="ECO:0000256" key="1">
    <source>
        <dbReference type="SAM" id="MobiDB-lite"/>
    </source>
</evidence>
<feature type="region of interest" description="Disordered" evidence="1">
    <location>
        <begin position="1"/>
        <end position="247"/>
    </location>
</feature>
<feature type="region of interest" description="Disordered" evidence="1">
    <location>
        <begin position="278"/>
        <end position="694"/>
    </location>
</feature>
<feature type="compositionally biased region" description="Acidic residues" evidence="1">
    <location>
        <begin position="662"/>
        <end position="674"/>
    </location>
</feature>
<feature type="compositionally biased region" description="Basic and acidic residues" evidence="1">
    <location>
        <begin position="1"/>
        <end position="11"/>
    </location>
</feature>
<accession>A0AA39P9C8</accession>
<feature type="compositionally biased region" description="Polar residues" evidence="1">
    <location>
        <begin position="348"/>
        <end position="357"/>
    </location>
</feature>
<feature type="compositionally biased region" description="Low complexity" evidence="1">
    <location>
        <begin position="205"/>
        <end position="217"/>
    </location>
</feature>
<sequence length="694" mass="70919">MTVDAQSERQRSMPGSRTQTPDLRRSPTDSFASSRSSHTGHSNKESVYPAIPEVVPDRSISRSRGDQDRSRGLDTSRSLNGSVREKDRGRKKDKGKERARDIDAATEVSSIHSSSALAEALSSVWGSGGSPMKSPLSMKGGKSRLASVAGTPSVRGVELPPDSGSLDAEVPKSAPRSAPSLPNVSEASIEPPVFLPPADDQVDNARSVSRAASVAASPKKSGVATPMAAESHSTPPASSEPAAPAPVETLLKPMSPVIAPLSSPLVFNDASNPWISAASAQDVGTSNPPEETSVLFSTEPPASTNDLPRSLGGSMTPKAATPKTGSTPKRGPLSLAALANQFARNKGGNKTQSTSKPASPHAGSLSSLIVAQNAEISIPPQADTSAPPLDPIPATASPQIVPTKSVASSPKPPKSPIAAPLSTAQSPRQEAAEPLAEASAPPIDPPAASSPKGTTEADEIPPEPSSSAAPVASTTAASSKPPSPKPEIQSKDLESSVEPSKTEPPAEAEPSAEPVPEPLAQLVAEPTTGGSAEPEPLAQVAAEPTPVAPAESAPVTPAEPTMVEPATGELAATETAHPIEAEATSPDPVVAETHSAEVEAPVTDAAPPEEAPAVDLPKSPVPKTPLKLDTTSIPPTTGPSSAADAENASFTEAGTTDKDEETKDEETKDEEPEEPAQNQGGKKKKNKNKKKGKK</sequence>
<proteinExistence type="predicted"/>
<evidence type="ECO:0000313" key="3">
    <source>
        <dbReference type="Proteomes" id="UP001175227"/>
    </source>
</evidence>
<feature type="compositionally biased region" description="Low complexity" evidence="1">
    <location>
        <begin position="228"/>
        <end position="246"/>
    </location>
</feature>
<feature type="compositionally biased region" description="Low complexity" evidence="1">
    <location>
        <begin position="598"/>
        <end position="615"/>
    </location>
</feature>
<feature type="compositionally biased region" description="Low complexity" evidence="1">
    <location>
        <begin position="109"/>
        <end position="123"/>
    </location>
</feature>
<feature type="compositionally biased region" description="Polar residues" evidence="1">
    <location>
        <begin position="278"/>
        <end position="307"/>
    </location>
</feature>
<feature type="compositionally biased region" description="Low complexity" evidence="1">
    <location>
        <begin position="503"/>
        <end position="514"/>
    </location>
</feature>
<protein>
    <submittedName>
        <fullName evidence="2">Uncharacterized protein</fullName>
    </submittedName>
</protein>